<comment type="caution">
    <text evidence="2">The sequence shown here is derived from an EMBL/GenBank/DDBJ whole genome shotgun (WGS) entry which is preliminary data.</text>
</comment>
<dbReference type="EMBL" id="JASCZI010030289">
    <property type="protein sequence ID" value="MED6120692.1"/>
    <property type="molecule type" value="Genomic_DNA"/>
</dbReference>
<feature type="compositionally biased region" description="Polar residues" evidence="1">
    <location>
        <begin position="50"/>
        <end position="60"/>
    </location>
</feature>
<dbReference type="Proteomes" id="UP001341840">
    <property type="component" value="Unassembled WGS sequence"/>
</dbReference>
<reference evidence="2 3" key="1">
    <citation type="journal article" date="2023" name="Plants (Basel)">
        <title>Bridging the Gap: Combining Genomics and Transcriptomics Approaches to Understand Stylosanthes scabra, an Orphan Legume from the Brazilian Caatinga.</title>
        <authorList>
            <person name="Ferreira-Neto J.R.C."/>
            <person name="da Silva M.D."/>
            <person name="Binneck E."/>
            <person name="de Melo N.F."/>
            <person name="da Silva R.H."/>
            <person name="de Melo A.L.T.M."/>
            <person name="Pandolfi V."/>
            <person name="Bustamante F.O."/>
            <person name="Brasileiro-Vidal A.C."/>
            <person name="Benko-Iseppon A.M."/>
        </authorList>
    </citation>
    <scope>NUCLEOTIDE SEQUENCE [LARGE SCALE GENOMIC DNA]</scope>
    <source>
        <tissue evidence="2">Leaves</tissue>
    </source>
</reference>
<sequence length="141" mass="15458">MVKKSDGGGVESDYGGALGAIDCGAVIRCHGYHGEHKSKRGDEWDEGLGRSQSQSQQPNTKAGFGNETGTETGGQRLNTGTKTGRLRLSIMFVGQRLELKFQSQSPEFHLHNLLHSSLLHVEAWSSRSASRTQQACHQWLH</sequence>
<organism evidence="2 3">
    <name type="scientific">Stylosanthes scabra</name>
    <dbReference type="NCBI Taxonomy" id="79078"/>
    <lineage>
        <taxon>Eukaryota</taxon>
        <taxon>Viridiplantae</taxon>
        <taxon>Streptophyta</taxon>
        <taxon>Embryophyta</taxon>
        <taxon>Tracheophyta</taxon>
        <taxon>Spermatophyta</taxon>
        <taxon>Magnoliopsida</taxon>
        <taxon>eudicotyledons</taxon>
        <taxon>Gunneridae</taxon>
        <taxon>Pentapetalae</taxon>
        <taxon>rosids</taxon>
        <taxon>fabids</taxon>
        <taxon>Fabales</taxon>
        <taxon>Fabaceae</taxon>
        <taxon>Papilionoideae</taxon>
        <taxon>50 kb inversion clade</taxon>
        <taxon>dalbergioids sensu lato</taxon>
        <taxon>Dalbergieae</taxon>
        <taxon>Pterocarpus clade</taxon>
        <taxon>Stylosanthes</taxon>
    </lineage>
</organism>
<keyword evidence="3" id="KW-1185">Reference proteome</keyword>
<accession>A0ABU6R9Q1</accession>
<name>A0ABU6R9Q1_9FABA</name>
<evidence type="ECO:0000256" key="1">
    <source>
        <dbReference type="SAM" id="MobiDB-lite"/>
    </source>
</evidence>
<feature type="region of interest" description="Disordered" evidence="1">
    <location>
        <begin position="36"/>
        <end position="82"/>
    </location>
</feature>
<protein>
    <submittedName>
        <fullName evidence="2">Uncharacterized protein</fullName>
    </submittedName>
</protein>
<evidence type="ECO:0000313" key="3">
    <source>
        <dbReference type="Proteomes" id="UP001341840"/>
    </source>
</evidence>
<gene>
    <name evidence="2" type="ORF">PIB30_023307</name>
</gene>
<proteinExistence type="predicted"/>
<evidence type="ECO:0000313" key="2">
    <source>
        <dbReference type="EMBL" id="MED6120692.1"/>
    </source>
</evidence>